<keyword evidence="2" id="KW-1185">Reference proteome</keyword>
<dbReference type="EMBL" id="JACCJC010000006">
    <property type="protein sequence ID" value="KAF6239236.1"/>
    <property type="molecule type" value="Genomic_DNA"/>
</dbReference>
<comment type="caution">
    <text evidence="1">The sequence shown here is derived from an EMBL/GenBank/DDBJ whole genome shotgun (WGS) entry which is preliminary data.</text>
</comment>
<dbReference type="Proteomes" id="UP000578531">
    <property type="component" value="Unassembled WGS sequence"/>
</dbReference>
<dbReference type="AlphaFoldDB" id="A0A8H6G2A4"/>
<gene>
    <name evidence="1" type="ORF">HO173_002497</name>
</gene>
<sequence>MDPSYSKVLIDQWLVPLQRASSFMTHQDPNMMAKFSPLERTEEERRHLPDGAGLRVLRVWRPDDGESGCVAEAGAS</sequence>
<accession>A0A8H6G2A4</accession>
<name>A0A8H6G2A4_9LECA</name>
<evidence type="ECO:0000313" key="2">
    <source>
        <dbReference type="Proteomes" id="UP000578531"/>
    </source>
</evidence>
<reference evidence="1 2" key="1">
    <citation type="journal article" date="2020" name="Genomics">
        <title>Complete, high-quality genomes from long-read metagenomic sequencing of two wolf lichen thalli reveals enigmatic genome architecture.</title>
        <authorList>
            <person name="McKenzie S.K."/>
            <person name="Walston R.F."/>
            <person name="Allen J.L."/>
        </authorList>
    </citation>
    <scope>NUCLEOTIDE SEQUENCE [LARGE SCALE GENOMIC DNA]</scope>
    <source>
        <strain evidence="1">WasteWater2</strain>
    </source>
</reference>
<proteinExistence type="predicted"/>
<dbReference type="Gene3D" id="3.40.50.150">
    <property type="entry name" value="Vaccinia Virus protein VP39"/>
    <property type="match status" value="1"/>
</dbReference>
<dbReference type="OrthoDB" id="1535081at2759"/>
<dbReference type="RefSeq" id="XP_037168523.1">
    <property type="nucleotide sequence ID" value="XM_037304430.1"/>
</dbReference>
<organism evidence="1 2">
    <name type="scientific">Letharia columbiana</name>
    <dbReference type="NCBI Taxonomy" id="112416"/>
    <lineage>
        <taxon>Eukaryota</taxon>
        <taxon>Fungi</taxon>
        <taxon>Dikarya</taxon>
        <taxon>Ascomycota</taxon>
        <taxon>Pezizomycotina</taxon>
        <taxon>Lecanoromycetes</taxon>
        <taxon>OSLEUM clade</taxon>
        <taxon>Lecanoromycetidae</taxon>
        <taxon>Lecanorales</taxon>
        <taxon>Lecanorineae</taxon>
        <taxon>Parmeliaceae</taxon>
        <taxon>Letharia</taxon>
    </lineage>
</organism>
<protein>
    <submittedName>
        <fullName evidence="1">Uncharacterized protein</fullName>
    </submittedName>
</protein>
<evidence type="ECO:0000313" key="1">
    <source>
        <dbReference type="EMBL" id="KAF6239236.1"/>
    </source>
</evidence>
<dbReference type="InterPro" id="IPR029063">
    <property type="entry name" value="SAM-dependent_MTases_sf"/>
</dbReference>
<dbReference type="GeneID" id="59284170"/>